<comment type="caution">
    <text evidence="11">The sequence shown here is derived from an EMBL/GenBank/DDBJ whole genome shotgun (WGS) entry which is preliminary data.</text>
</comment>
<dbReference type="InterPro" id="IPR036942">
    <property type="entry name" value="Beta-barrel_TonB_sf"/>
</dbReference>
<dbReference type="EMBL" id="JABULH010000012">
    <property type="protein sequence ID" value="NTS66681.1"/>
    <property type="molecule type" value="Genomic_DNA"/>
</dbReference>
<keyword evidence="12" id="KW-1185">Reference proteome</keyword>
<dbReference type="Proteomes" id="UP000621447">
    <property type="component" value="Unassembled WGS sequence"/>
</dbReference>
<evidence type="ECO:0000256" key="6">
    <source>
        <dbReference type="RuleBase" id="RU003357"/>
    </source>
</evidence>
<evidence type="ECO:0000256" key="8">
    <source>
        <dbReference type="SAM" id="SignalP"/>
    </source>
</evidence>
<evidence type="ECO:0000256" key="3">
    <source>
        <dbReference type="ARBA" id="ARBA00023077"/>
    </source>
</evidence>
<dbReference type="Gene3D" id="2.40.170.20">
    <property type="entry name" value="TonB-dependent receptor, beta-barrel domain"/>
    <property type="match status" value="1"/>
</dbReference>
<evidence type="ECO:0000313" key="11">
    <source>
        <dbReference type="EMBL" id="NTS66681.1"/>
    </source>
</evidence>
<evidence type="ECO:0000256" key="4">
    <source>
        <dbReference type="ARBA" id="ARBA00023136"/>
    </source>
</evidence>
<name>A0ABX2JJC9_9SPHN</name>
<dbReference type="PANTHER" id="PTHR47234:SF2">
    <property type="entry name" value="TONB-DEPENDENT RECEPTOR"/>
    <property type="match status" value="1"/>
</dbReference>
<organism evidence="11 12">
    <name type="scientific">Sphingomonas hominis</name>
    <dbReference type="NCBI Taxonomy" id="2741495"/>
    <lineage>
        <taxon>Bacteria</taxon>
        <taxon>Pseudomonadati</taxon>
        <taxon>Pseudomonadota</taxon>
        <taxon>Alphaproteobacteria</taxon>
        <taxon>Sphingomonadales</taxon>
        <taxon>Sphingomonadaceae</taxon>
        <taxon>Sphingomonas</taxon>
    </lineage>
</organism>
<dbReference type="Gene3D" id="2.170.130.10">
    <property type="entry name" value="TonB-dependent receptor, plug domain"/>
    <property type="match status" value="1"/>
</dbReference>
<feature type="domain" description="TonB-dependent receptor plug" evidence="10">
    <location>
        <begin position="108"/>
        <end position="222"/>
    </location>
</feature>
<keyword evidence="11" id="KW-0675">Receptor</keyword>
<proteinExistence type="inferred from homology"/>
<dbReference type="SUPFAM" id="SSF56935">
    <property type="entry name" value="Porins"/>
    <property type="match status" value="1"/>
</dbReference>
<dbReference type="PANTHER" id="PTHR47234">
    <property type="match status" value="1"/>
</dbReference>
<feature type="region of interest" description="Disordered" evidence="7">
    <location>
        <begin position="33"/>
        <end position="79"/>
    </location>
</feature>
<dbReference type="Pfam" id="PF07715">
    <property type="entry name" value="Plug"/>
    <property type="match status" value="1"/>
</dbReference>
<dbReference type="Pfam" id="PF00593">
    <property type="entry name" value="TonB_dep_Rec_b-barrel"/>
    <property type="match status" value="1"/>
</dbReference>
<comment type="subcellular location">
    <subcellularLocation>
        <location evidence="1 6">Cell outer membrane</location>
    </subcellularLocation>
</comment>
<comment type="similarity">
    <text evidence="6">Belongs to the TonB-dependent receptor family.</text>
</comment>
<dbReference type="InterPro" id="IPR037066">
    <property type="entry name" value="Plug_dom_sf"/>
</dbReference>
<evidence type="ECO:0000313" key="12">
    <source>
        <dbReference type="Proteomes" id="UP000621447"/>
    </source>
</evidence>
<reference evidence="11 12" key="1">
    <citation type="submission" date="2020-06" db="EMBL/GenBank/DDBJ databases">
        <title>Sphingomonas hominis sp. nov., a member of the Sphingomonas, isolated from the hair of a 22-year-old girl.</title>
        <authorList>
            <person name="Zhang D.-F."/>
            <person name="Cui X.-W."/>
        </authorList>
    </citation>
    <scope>NUCLEOTIDE SEQUENCE [LARGE SCALE GENOMIC DNA]</scope>
    <source>
        <strain evidence="11 12">HHU CXW</strain>
    </source>
</reference>
<dbReference type="InterPro" id="IPR012910">
    <property type="entry name" value="Plug_dom"/>
</dbReference>
<dbReference type="InterPro" id="IPR010917">
    <property type="entry name" value="TonB_rcpt_CS"/>
</dbReference>
<keyword evidence="2 8" id="KW-0732">Signal</keyword>
<keyword evidence="3 6" id="KW-0798">TonB box</keyword>
<dbReference type="InterPro" id="IPR000531">
    <property type="entry name" value="Beta-barrel_TonB"/>
</dbReference>
<feature type="signal peptide" evidence="8">
    <location>
        <begin position="1"/>
        <end position="24"/>
    </location>
</feature>
<gene>
    <name evidence="11" type="ORF">HRV97_16145</name>
</gene>
<evidence type="ECO:0000256" key="7">
    <source>
        <dbReference type="SAM" id="MobiDB-lite"/>
    </source>
</evidence>
<feature type="chain" id="PRO_5047033389" evidence="8">
    <location>
        <begin position="25"/>
        <end position="1119"/>
    </location>
</feature>
<accession>A0ABX2JJC9</accession>
<dbReference type="PROSITE" id="PS01156">
    <property type="entry name" value="TONB_DEPENDENT_REC_2"/>
    <property type="match status" value="1"/>
</dbReference>
<protein>
    <submittedName>
        <fullName evidence="11">TonB-dependent receptor</fullName>
    </submittedName>
</protein>
<keyword evidence="4 6" id="KW-0472">Membrane</keyword>
<evidence type="ECO:0000256" key="2">
    <source>
        <dbReference type="ARBA" id="ARBA00022729"/>
    </source>
</evidence>
<feature type="compositionally biased region" description="Polar residues" evidence="7">
    <location>
        <begin position="63"/>
        <end position="75"/>
    </location>
</feature>
<feature type="compositionally biased region" description="Polar residues" evidence="7">
    <location>
        <begin position="43"/>
        <end position="52"/>
    </location>
</feature>
<evidence type="ECO:0000259" key="9">
    <source>
        <dbReference type="Pfam" id="PF00593"/>
    </source>
</evidence>
<sequence>MTFSSLLGASALAGTLFIHANAWAQTAPATQTLPDSGALSPSAVPNATTPDAQVTPDGLRINSDGSTQRVAQTNDEGVATTEPLRDESGRTADIIVTGSRIPVRNTIDAAVPITAVTATELLGSRGDISLGDAISQLPQLRSSFTQANSIGSIGTAGINALDLRGLGTARTLTLLNNRRIVTSQPGQYTPDINTIPFDLVERIDTVTGGNSAIYGSDAVAGVVNITTRREYDGARFRVQGGATTYGDRGSYLASGMVGKTILDGRLNITVAGEYSHSEPLFYADREYLGAFNGTPGFITSQITTAPNRNFDGIPNAVFVDGGIKFTNISTGGLVQTSCPAATATNAARRAANCTGQNNPLGTPLAYFYVFQPDGTLIRNDPSQGLVDNRGIGGGVLGGLTATGVEDAMLLPGVDRYLGSVFMTGNFSAGFKPFAEFSFARIDVTQQSTQPTFTGGTLSRTVSINNPFLTAQSRQTLTTILAPGATTFGLDRFNNDFGTRAEFHRRDTYRGVVGVNGNITNNIRYEVAGNYGRTENFYRTGGNVLIQNYNNAFNAVAAPAGYTGTSFVTTPSGGRAVCAINADASTANDDPNCVPLNLFGRRNYDQRALNYVLYTSTRNQWAEQIDATAFVAGDTGGFFRLPGGPIGFSIGGEYRREDANSTQDPVTQSGATFLNPASTFSPPAVEVKEAYGEIRLPLLSDVFGIHELTAEGAGRVSDYGGRIGSVTAWNAGLIWAPVRDLRFRGTYSRSIRAPNLSNLYASRAITYATISDPCDQPGGSNAGNNIDSNPNRRRNCAAAGIPTTLTFTNPDGIVTTRPWSNVPGSTPAGVNQGNQDLEPEIGYSFTVGGAFTPTFLPGFKLTVDYYNIRVKNVISGLTGQTIINRCYDDPVGIDNVFCAAVFRRTSTDAVQNGAFNGQNSRNIEGTNYTFGTAGDGISFLNQPFNFAKLETKGIDVDVSYAHTFSEDFGLNVRGLASYLITRRSFYYISEPSRYDRINDTLGDPSWQAQATINARFRNFDINYNARYIGKQIVSALSYDTFFSVQGRPPLNPDARPFKYYDPIVYHNVRLNLNATKQFSFYLGVDNLTNELPPYDQTGNGDGAIYPNTGRFLYAGATARF</sequence>
<keyword evidence="5" id="KW-0998">Cell outer membrane</keyword>
<evidence type="ECO:0000259" key="10">
    <source>
        <dbReference type="Pfam" id="PF07715"/>
    </source>
</evidence>
<evidence type="ECO:0000256" key="1">
    <source>
        <dbReference type="ARBA" id="ARBA00004442"/>
    </source>
</evidence>
<feature type="domain" description="TonB-dependent receptor-like beta-barrel" evidence="9">
    <location>
        <begin position="492"/>
        <end position="1086"/>
    </location>
</feature>
<evidence type="ECO:0000256" key="5">
    <source>
        <dbReference type="ARBA" id="ARBA00023237"/>
    </source>
</evidence>